<accession>A0AAV2JWX1</accession>
<sequence length="173" mass="19071">MAEGDKRRTPSREVPSTGKMYKTLLETRMANLRLRECSAREGRMYPFGGLDGGTDARRTLGGPINSHQAAGARPKTGLLSGPSSSTTSGRSMLPYVVGSRTEKAKMVPTLLFGSRETSHRGDQTSSLEKNRKRGSIRESPKTTYGTGDLRYDFEPQGTVIRAQIDFDFLPWPE</sequence>
<feature type="compositionally biased region" description="Low complexity" evidence="1">
    <location>
        <begin position="74"/>
        <end position="92"/>
    </location>
</feature>
<dbReference type="Proteomes" id="UP001497482">
    <property type="component" value="Chromosome 15"/>
</dbReference>
<feature type="region of interest" description="Disordered" evidence="1">
    <location>
        <begin position="113"/>
        <end position="148"/>
    </location>
</feature>
<proteinExistence type="predicted"/>
<gene>
    <name evidence="2" type="ORF">KC01_LOCUS12689</name>
</gene>
<name>A0AAV2JWX1_KNICA</name>
<organism evidence="2 3">
    <name type="scientific">Knipowitschia caucasica</name>
    <name type="common">Caucasian dwarf goby</name>
    <name type="synonym">Pomatoschistus caucasicus</name>
    <dbReference type="NCBI Taxonomy" id="637954"/>
    <lineage>
        <taxon>Eukaryota</taxon>
        <taxon>Metazoa</taxon>
        <taxon>Chordata</taxon>
        <taxon>Craniata</taxon>
        <taxon>Vertebrata</taxon>
        <taxon>Euteleostomi</taxon>
        <taxon>Actinopterygii</taxon>
        <taxon>Neopterygii</taxon>
        <taxon>Teleostei</taxon>
        <taxon>Neoteleostei</taxon>
        <taxon>Acanthomorphata</taxon>
        <taxon>Gobiaria</taxon>
        <taxon>Gobiiformes</taxon>
        <taxon>Gobioidei</taxon>
        <taxon>Gobiidae</taxon>
        <taxon>Gobiinae</taxon>
        <taxon>Knipowitschia</taxon>
    </lineage>
</organism>
<evidence type="ECO:0000256" key="1">
    <source>
        <dbReference type="SAM" id="MobiDB-lite"/>
    </source>
</evidence>
<keyword evidence="3" id="KW-1185">Reference proteome</keyword>
<dbReference type="EMBL" id="OZ035837">
    <property type="protein sequence ID" value="CAL1581987.1"/>
    <property type="molecule type" value="Genomic_DNA"/>
</dbReference>
<protein>
    <submittedName>
        <fullName evidence="2">Uncharacterized protein</fullName>
    </submittedName>
</protein>
<dbReference type="AlphaFoldDB" id="A0AAV2JWX1"/>
<evidence type="ECO:0000313" key="2">
    <source>
        <dbReference type="EMBL" id="CAL1581987.1"/>
    </source>
</evidence>
<reference evidence="2 3" key="1">
    <citation type="submission" date="2024-04" db="EMBL/GenBank/DDBJ databases">
        <authorList>
            <person name="Waldvogel A.-M."/>
            <person name="Schoenle A."/>
        </authorList>
    </citation>
    <scope>NUCLEOTIDE SEQUENCE [LARGE SCALE GENOMIC DNA]</scope>
</reference>
<feature type="region of interest" description="Disordered" evidence="1">
    <location>
        <begin position="66"/>
        <end position="92"/>
    </location>
</feature>
<evidence type="ECO:0000313" key="3">
    <source>
        <dbReference type="Proteomes" id="UP001497482"/>
    </source>
</evidence>